<feature type="compositionally biased region" description="Basic and acidic residues" evidence="1">
    <location>
        <begin position="57"/>
        <end position="69"/>
    </location>
</feature>
<keyword evidence="2" id="KW-0472">Membrane</keyword>
<evidence type="ECO:0000256" key="2">
    <source>
        <dbReference type="SAM" id="Phobius"/>
    </source>
</evidence>
<sequence length="119" mass="12700">MAIFGVLGFGLTTTALLITFAKYFVRNWFPYFMVSLVLFEIGMFSMTKGKTIQPERPPTRSEKTEEGRTNRAPPASPGGNKNSPSPKNTDKAGGQSAATSKQDKAAKKAQAKAAAAAAK</sequence>
<proteinExistence type="predicted"/>
<keyword evidence="2" id="KW-1133">Transmembrane helix</keyword>
<reference evidence="3 4" key="1">
    <citation type="submission" date="2022-05" db="EMBL/GenBank/DDBJ databases">
        <authorList>
            <consortium name="Genoscope - CEA"/>
            <person name="William W."/>
        </authorList>
    </citation>
    <scope>NUCLEOTIDE SEQUENCE [LARGE SCALE GENOMIC DNA]</scope>
</reference>
<gene>
    <name evidence="3" type="ORF">PEVE_00013511</name>
</gene>
<evidence type="ECO:0000313" key="4">
    <source>
        <dbReference type="Proteomes" id="UP001159427"/>
    </source>
</evidence>
<organism evidence="3 4">
    <name type="scientific">Porites evermanni</name>
    <dbReference type="NCBI Taxonomy" id="104178"/>
    <lineage>
        <taxon>Eukaryota</taxon>
        <taxon>Metazoa</taxon>
        <taxon>Cnidaria</taxon>
        <taxon>Anthozoa</taxon>
        <taxon>Hexacorallia</taxon>
        <taxon>Scleractinia</taxon>
        <taxon>Fungiina</taxon>
        <taxon>Poritidae</taxon>
        <taxon>Porites</taxon>
    </lineage>
</organism>
<keyword evidence="4" id="KW-1185">Reference proteome</keyword>
<evidence type="ECO:0000313" key="3">
    <source>
        <dbReference type="EMBL" id="CAH3015234.1"/>
    </source>
</evidence>
<name>A0ABN8LE68_9CNID</name>
<accession>A0ABN8LE68</accession>
<evidence type="ECO:0000256" key="1">
    <source>
        <dbReference type="SAM" id="MobiDB-lite"/>
    </source>
</evidence>
<dbReference type="Proteomes" id="UP001159427">
    <property type="component" value="Unassembled WGS sequence"/>
</dbReference>
<feature type="region of interest" description="Disordered" evidence="1">
    <location>
        <begin position="49"/>
        <end position="119"/>
    </location>
</feature>
<protein>
    <submittedName>
        <fullName evidence="3">Uncharacterized protein</fullName>
    </submittedName>
</protein>
<comment type="caution">
    <text evidence="3">The sequence shown here is derived from an EMBL/GenBank/DDBJ whole genome shotgun (WGS) entry which is preliminary data.</text>
</comment>
<dbReference type="EMBL" id="CALNXI010000020">
    <property type="protein sequence ID" value="CAH3015234.1"/>
    <property type="molecule type" value="Genomic_DNA"/>
</dbReference>
<feature type="transmembrane region" description="Helical" evidence="2">
    <location>
        <begin position="27"/>
        <end position="46"/>
    </location>
</feature>
<keyword evidence="2" id="KW-0812">Transmembrane</keyword>